<evidence type="ECO:0000256" key="1">
    <source>
        <dbReference type="ARBA" id="ARBA00007626"/>
    </source>
</evidence>
<evidence type="ECO:0000256" key="3">
    <source>
        <dbReference type="PROSITE-ProRule" id="PRU00708"/>
    </source>
</evidence>
<sequence>MMMDSSLRKYGIQPDICTFDTLINCYCNMGRGDMGFVAFGSILKHGIEPDDITFNTLLKDESRRCVYIYVDNLMQKEGLEVGASFAYDYTNAGMKPWGLRSSDVPGMFNWH</sequence>
<protein>
    <recommendedName>
        <fullName evidence="6">Pentatricopeptide repeat-containing protein</fullName>
    </recommendedName>
</protein>
<gene>
    <name evidence="4" type="ORF">FRX31_026319</name>
</gene>
<keyword evidence="2" id="KW-0677">Repeat</keyword>
<dbReference type="Proteomes" id="UP000554482">
    <property type="component" value="Unassembled WGS sequence"/>
</dbReference>
<dbReference type="Gene3D" id="1.25.40.10">
    <property type="entry name" value="Tetratricopeptide repeat domain"/>
    <property type="match status" value="1"/>
</dbReference>
<organism evidence="4 5">
    <name type="scientific">Thalictrum thalictroides</name>
    <name type="common">Rue-anemone</name>
    <name type="synonym">Anemone thalictroides</name>
    <dbReference type="NCBI Taxonomy" id="46969"/>
    <lineage>
        <taxon>Eukaryota</taxon>
        <taxon>Viridiplantae</taxon>
        <taxon>Streptophyta</taxon>
        <taxon>Embryophyta</taxon>
        <taxon>Tracheophyta</taxon>
        <taxon>Spermatophyta</taxon>
        <taxon>Magnoliopsida</taxon>
        <taxon>Ranunculales</taxon>
        <taxon>Ranunculaceae</taxon>
        <taxon>Thalictroideae</taxon>
        <taxon>Thalictrum</taxon>
    </lineage>
</organism>
<evidence type="ECO:0008006" key="6">
    <source>
        <dbReference type="Google" id="ProtNLM"/>
    </source>
</evidence>
<dbReference type="PROSITE" id="PS51375">
    <property type="entry name" value="PPR"/>
    <property type="match status" value="1"/>
</dbReference>
<evidence type="ECO:0000256" key="2">
    <source>
        <dbReference type="ARBA" id="ARBA00022737"/>
    </source>
</evidence>
<reference evidence="4 5" key="1">
    <citation type="submission" date="2020-06" db="EMBL/GenBank/DDBJ databases">
        <title>Transcriptomic and genomic resources for Thalictrum thalictroides and T. hernandezii: Facilitating candidate gene discovery in an emerging model plant lineage.</title>
        <authorList>
            <person name="Arias T."/>
            <person name="Riano-Pachon D.M."/>
            <person name="Di Stilio V.S."/>
        </authorList>
    </citation>
    <scope>NUCLEOTIDE SEQUENCE [LARGE SCALE GENOMIC DNA]</scope>
    <source>
        <strain evidence="5">cv. WT478/WT964</strain>
        <tissue evidence="4">Leaves</tissue>
    </source>
</reference>
<keyword evidence="5" id="KW-1185">Reference proteome</keyword>
<evidence type="ECO:0000313" key="4">
    <source>
        <dbReference type="EMBL" id="KAF5184100.1"/>
    </source>
</evidence>
<dbReference type="PANTHER" id="PTHR47941">
    <property type="entry name" value="PENTATRICOPEPTIDE REPEAT-CONTAINING PROTEIN 3, MITOCHONDRIAL"/>
    <property type="match status" value="1"/>
</dbReference>
<dbReference type="EMBL" id="JABWDY010032577">
    <property type="protein sequence ID" value="KAF5184100.1"/>
    <property type="molecule type" value="Genomic_DNA"/>
</dbReference>
<dbReference type="Pfam" id="PF13041">
    <property type="entry name" value="PPR_2"/>
    <property type="match status" value="1"/>
</dbReference>
<comment type="similarity">
    <text evidence="1">Belongs to the PPR family. P subfamily.</text>
</comment>
<dbReference type="NCBIfam" id="TIGR00756">
    <property type="entry name" value="PPR"/>
    <property type="match status" value="1"/>
</dbReference>
<feature type="repeat" description="PPR" evidence="3">
    <location>
        <begin position="15"/>
        <end position="49"/>
    </location>
</feature>
<comment type="caution">
    <text evidence="4">The sequence shown here is derived from an EMBL/GenBank/DDBJ whole genome shotgun (WGS) entry which is preliminary data.</text>
</comment>
<dbReference type="InterPro" id="IPR011990">
    <property type="entry name" value="TPR-like_helical_dom_sf"/>
</dbReference>
<name>A0A7J6VIT6_THATH</name>
<dbReference type="AlphaFoldDB" id="A0A7J6VIT6"/>
<dbReference type="InterPro" id="IPR002885">
    <property type="entry name" value="PPR_rpt"/>
</dbReference>
<accession>A0A7J6VIT6</accession>
<dbReference type="OrthoDB" id="680059at2759"/>
<evidence type="ECO:0000313" key="5">
    <source>
        <dbReference type="Proteomes" id="UP000554482"/>
    </source>
</evidence>
<proteinExistence type="inferred from homology"/>